<dbReference type="EMBL" id="FQWV01000010">
    <property type="protein sequence ID" value="SHH60131.1"/>
    <property type="molecule type" value="Genomic_DNA"/>
</dbReference>
<gene>
    <name evidence="3" type="ORF">SAMN05443636_2955</name>
</gene>
<evidence type="ECO:0000256" key="1">
    <source>
        <dbReference type="SAM" id="Coils"/>
    </source>
</evidence>
<dbReference type="InterPro" id="IPR043816">
    <property type="entry name" value="DUF5798"/>
</dbReference>
<evidence type="ECO:0000313" key="4">
    <source>
        <dbReference type="Proteomes" id="UP000184357"/>
    </source>
</evidence>
<dbReference type="Pfam" id="PF19111">
    <property type="entry name" value="DUF5798"/>
    <property type="match status" value="1"/>
</dbReference>
<evidence type="ECO:0000313" key="3">
    <source>
        <dbReference type="EMBL" id="SHH60131.1"/>
    </source>
</evidence>
<accession>A0A1M5UB35</accession>
<feature type="compositionally biased region" description="Acidic residues" evidence="2">
    <location>
        <begin position="79"/>
        <end position="93"/>
    </location>
</feature>
<dbReference type="AlphaFoldDB" id="A0A1M5UB35"/>
<reference evidence="3 4" key="1">
    <citation type="submission" date="2016-11" db="EMBL/GenBank/DDBJ databases">
        <authorList>
            <person name="Jaros S."/>
            <person name="Januszkiewicz K."/>
            <person name="Wedrychowicz H."/>
        </authorList>
    </citation>
    <scope>NUCLEOTIDE SEQUENCE [LARGE SCALE GENOMIC DNA]</scope>
    <source>
        <strain evidence="3 4">DSM 9297</strain>
    </source>
</reference>
<dbReference type="Proteomes" id="UP000184357">
    <property type="component" value="Unassembled WGS sequence"/>
</dbReference>
<proteinExistence type="predicted"/>
<evidence type="ECO:0000256" key="2">
    <source>
        <dbReference type="SAM" id="MobiDB-lite"/>
    </source>
</evidence>
<dbReference type="RefSeq" id="WP_073311085.1">
    <property type="nucleotide sequence ID" value="NZ_FQWV01000010.1"/>
</dbReference>
<name>A0A1M5UB35_9EURY</name>
<organism evidence="3 4">
    <name type="scientific">Halobaculum gomorrense</name>
    <dbReference type="NCBI Taxonomy" id="43928"/>
    <lineage>
        <taxon>Archaea</taxon>
        <taxon>Methanobacteriati</taxon>
        <taxon>Methanobacteriota</taxon>
        <taxon>Stenosarchaea group</taxon>
        <taxon>Halobacteria</taxon>
        <taxon>Halobacteriales</taxon>
        <taxon>Haloferacaceae</taxon>
        <taxon>Halobaculum</taxon>
    </lineage>
</organism>
<dbReference type="OrthoDB" id="204612at2157"/>
<dbReference type="STRING" id="43928.SAMN05443636_2955"/>
<protein>
    <submittedName>
        <fullName evidence="3">Uncharacterized protein</fullName>
    </submittedName>
</protein>
<keyword evidence="4" id="KW-1185">Reference proteome</keyword>
<sequence length="105" mass="10669">MGLGSTAKKLQTVADMAEKLYGKVNEIRKEVESVQESVAETESRVGALERDLAAQRALVEALAEKEGVDVDAVLDGVDAADEAADDGDADSTDGDAGGASASGDA</sequence>
<feature type="coiled-coil region" evidence="1">
    <location>
        <begin position="17"/>
        <end position="65"/>
    </location>
</feature>
<keyword evidence="1" id="KW-0175">Coiled coil</keyword>
<feature type="region of interest" description="Disordered" evidence="2">
    <location>
        <begin position="79"/>
        <end position="105"/>
    </location>
</feature>